<dbReference type="InterPro" id="IPR051013">
    <property type="entry name" value="MBL_superfamily_lactonases"/>
</dbReference>
<dbReference type="Proteomes" id="UP000249363">
    <property type="component" value="Unassembled WGS sequence"/>
</dbReference>
<evidence type="ECO:0000256" key="1">
    <source>
        <dbReference type="ARBA" id="ARBA00007749"/>
    </source>
</evidence>
<organism evidence="6 7">
    <name type="scientific">Talaromyces amestolkiae</name>
    <dbReference type="NCBI Taxonomy" id="1196081"/>
    <lineage>
        <taxon>Eukaryota</taxon>
        <taxon>Fungi</taxon>
        <taxon>Dikarya</taxon>
        <taxon>Ascomycota</taxon>
        <taxon>Pezizomycotina</taxon>
        <taxon>Eurotiomycetes</taxon>
        <taxon>Eurotiomycetidae</taxon>
        <taxon>Eurotiales</taxon>
        <taxon>Trichocomaceae</taxon>
        <taxon>Talaromyces</taxon>
        <taxon>Talaromyces sect. Talaromyces</taxon>
    </lineage>
</organism>
<keyword evidence="3" id="KW-0378">Hydrolase</keyword>
<evidence type="ECO:0000259" key="5">
    <source>
        <dbReference type="SMART" id="SM00849"/>
    </source>
</evidence>
<dbReference type="GO" id="GO:0016787">
    <property type="term" value="F:hydrolase activity"/>
    <property type="evidence" value="ECO:0007669"/>
    <property type="project" value="UniProtKB-KW"/>
</dbReference>
<evidence type="ECO:0000256" key="2">
    <source>
        <dbReference type="ARBA" id="ARBA00022723"/>
    </source>
</evidence>
<protein>
    <recommendedName>
        <fullName evidence="5">Metallo-beta-lactamase domain-containing protein</fullName>
    </recommendedName>
</protein>
<evidence type="ECO:0000313" key="7">
    <source>
        <dbReference type="Proteomes" id="UP000249363"/>
    </source>
</evidence>
<gene>
    <name evidence="6" type="ORF">BHQ10_001745</name>
</gene>
<dbReference type="SUPFAM" id="SSF56281">
    <property type="entry name" value="Metallo-hydrolase/oxidoreductase"/>
    <property type="match status" value="1"/>
</dbReference>
<sequence>MPSNVSFTGPAGAAAKVSIIDSGFRLSGLATDLLLTPPVEHFDRLPGVGSWSFLIEGSTGRKILFDLGGPADIDQFPPLVADIVKQADAKVEATKTVADVLVENGIELAHVESVILSHGHWDHVGDITVFPSTTELVVGPGFREAFCPGYPTKPDVELSERYFEGRNVREIDFSNDKLSLKYGPFRAVDFFGDGSFYLLDTPGHAVGHMSGLARTKTEPDTFIFMGGDVCHHGGEIRPSPYLSIPSQVQFSRTGSLQESTFLDGEKFRKLNVERGREPDETFFDPVLAVDIPRAIQSIKETQEADAQDNVFFVFAHDMRILDVVDLFPKTVNDWKDKGWKEKTLWTFLDDFIPAAMSGQ</sequence>
<evidence type="ECO:0000256" key="4">
    <source>
        <dbReference type="ARBA" id="ARBA00022833"/>
    </source>
</evidence>
<dbReference type="SMART" id="SM00849">
    <property type="entry name" value="Lactamase_B"/>
    <property type="match status" value="1"/>
</dbReference>
<dbReference type="RefSeq" id="XP_040730250.1">
    <property type="nucleotide sequence ID" value="XM_040873815.1"/>
</dbReference>
<dbReference type="STRING" id="1196081.A0A364KQC4"/>
<accession>A0A364KQC4</accession>
<reference evidence="6 7" key="1">
    <citation type="journal article" date="2017" name="Biotechnol. Biofuels">
        <title>Differential beta-glucosidase expression as a function of carbon source availability in Talaromyces amestolkiae: a genomic and proteomic approach.</title>
        <authorList>
            <person name="de Eugenio L.I."/>
            <person name="Mendez-Liter J.A."/>
            <person name="Nieto-Dominguez M."/>
            <person name="Alonso L."/>
            <person name="Gil-Munoz J."/>
            <person name="Barriuso J."/>
            <person name="Prieto A."/>
            <person name="Martinez M.J."/>
        </authorList>
    </citation>
    <scope>NUCLEOTIDE SEQUENCE [LARGE SCALE GENOMIC DNA]</scope>
    <source>
        <strain evidence="6 7">CIB</strain>
    </source>
</reference>
<keyword evidence="7" id="KW-1185">Reference proteome</keyword>
<proteinExistence type="inferred from homology"/>
<dbReference type="Pfam" id="PF00753">
    <property type="entry name" value="Lactamase_B"/>
    <property type="match status" value="1"/>
</dbReference>
<comment type="caution">
    <text evidence="6">The sequence shown here is derived from an EMBL/GenBank/DDBJ whole genome shotgun (WGS) entry which is preliminary data.</text>
</comment>
<dbReference type="CDD" id="cd07730">
    <property type="entry name" value="metallo-hydrolase-like_MBL-fold"/>
    <property type="match status" value="1"/>
</dbReference>
<dbReference type="GeneID" id="63790962"/>
<dbReference type="InterPro" id="IPR036866">
    <property type="entry name" value="RibonucZ/Hydroxyglut_hydro"/>
</dbReference>
<dbReference type="OrthoDB" id="10250730at2759"/>
<keyword evidence="4" id="KW-0862">Zinc</keyword>
<name>A0A364KQC4_TALAM</name>
<dbReference type="InterPro" id="IPR001279">
    <property type="entry name" value="Metallo-B-lactamas"/>
</dbReference>
<dbReference type="PANTHER" id="PTHR42978:SF5">
    <property type="entry name" value="METALLO-BETA-LACTAMASE DOMAIN-CONTAINING PROTEIN"/>
    <property type="match status" value="1"/>
</dbReference>
<dbReference type="PANTHER" id="PTHR42978">
    <property type="entry name" value="QUORUM-QUENCHING LACTONASE YTNP-RELATED-RELATED"/>
    <property type="match status" value="1"/>
</dbReference>
<comment type="similarity">
    <text evidence="1">Belongs to the metallo-beta-lactamase superfamily.</text>
</comment>
<dbReference type="AlphaFoldDB" id="A0A364KQC4"/>
<dbReference type="GO" id="GO:0046872">
    <property type="term" value="F:metal ion binding"/>
    <property type="evidence" value="ECO:0007669"/>
    <property type="project" value="UniProtKB-KW"/>
</dbReference>
<keyword evidence="2" id="KW-0479">Metal-binding</keyword>
<evidence type="ECO:0000313" key="6">
    <source>
        <dbReference type="EMBL" id="RAO65733.1"/>
    </source>
</evidence>
<dbReference type="EMBL" id="MIKG01000002">
    <property type="protein sequence ID" value="RAO65733.1"/>
    <property type="molecule type" value="Genomic_DNA"/>
</dbReference>
<evidence type="ECO:0000256" key="3">
    <source>
        <dbReference type="ARBA" id="ARBA00022801"/>
    </source>
</evidence>
<feature type="domain" description="Metallo-beta-lactamase" evidence="5">
    <location>
        <begin position="49"/>
        <end position="265"/>
    </location>
</feature>
<dbReference type="Gene3D" id="3.60.15.10">
    <property type="entry name" value="Ribonuclease Z/Hydroxyacylglutathione hydrolase-like"/>
    <property type="match status" value="1"/>
</dbReference>